<dbReference type="EMBL" id="BJXW01000009">
    <property type="protein sequence ID" value="GEN30758.1"/>
    <property type="molecule type" value="Genomic_DNA"/>
</dbReference>
<accession>A0A511UYA5</accession>
<comment type="caution">
    <text evidence="2">The sequence shown here is derived from an EMBL/GenBank/DDBJ whole genome shotgun (WGS) entry which is preliminary data.</text>
</comment>
<dbReference type="RefSeq" id="WP_146936314.1">
    <property type="nucleotide sequence ID" value="NZ_BJXW01000009.1"/>
</dbReference>
<evidence type="ECO:0000313" key="3">
    <source>
        <dbReference type="Proteomes" id="UP000321491"/>
    </source>
</evidence>
<reference evidence="2 3" key="1">
    <citation type="submission" date="2019-07" db="EMBL/GenBank/DDBJ databases">
        <title>Whole genome shotgun sequence of Cerasibacillus quisquiliarum NBRC 102429.</title>
        <authorList>
            <person name="Hosoyama A."/>
            <person name="Uohara A."/>
            <person name="Ohji S."/>
            <person name="Ichikawa N."/>
        </authorList>
    </citation>
    <scope>NUCLEOTIDE SEQUENCE [LARGE SCALE GENOMIC DNA]</scope>
    <source>
        <strain evidence="2 3">NBRC 102429</strain>
    </source>
</reference>
<feature type="domain" description="Putative amidase" evidence="1">
    <location>
        <begin position="132"/>
        <end position="284"/>
    </location>
</feature>
<organism evidence="2 3">
    <name type="scientific">Cerasibacillus quisquiliarum</name>
    <dbReference type="NCBI Taxonomy" id="227865"/>
    <lineage>
        <taxon>Bacteria</taxon>
        <taxon>Bacillati</taxon>
        <taxon>Bacillota</taxon>
        <taxon>Bacilli</taxon>
        <taxon>Bacillales</taxon>
        <taxon>Bacillaceae</taxon>
        <taxon>Cerasibacillus</taxon>
    </lineage>
</organism>
<dbReference type="OrthoDB" id="9812429at2"/>
<evidence type="ECO:0000259" key="1">
    <source>
        <dbReference type="Pfam" id="PF12671"/>
    </source>
</evidence>
<dbReference type="PANTHER" id="PTHR40032:SF1">
    <property type="entry name" value="EXPORTED PROTEIN"/>
    <property type="match status" value="1"/>
</dbReference>
<sequence length="291" mass="35008">MYIWEKYWKDILSSQSNREACMPNWLIRKRQSYKERKADIIKINGKAHIYRRLIDAYHISLHYLLHIVFLIKQHELIYAEELVIPYRYVRKKSGKTIHEPLLSHLSITDEKQPSLDLIHNRKNQKDRIRFYSYDRLKAVQYAERWWNSYHPDFRQFDVDCTNYVSQCLYAGGAPMWGEPVRNQGWWYSHDNWSYSWAVAHSMRWYLSGASQGIRGIEKSSPEQLIPGDVICYDFQGDGRWDHTTIVVKKDAYNMPLVNAHTINSRHRYWSYEDSTAWTPQIKYKFFHLTES</sequence>
<gene>
    <name evidence="2" type="ORF">CQU01_09960</name>
</gene>
<name>A0A511UYA5_9BACI</name>
<dbReference type="Pfam" id="PF12671">
    <property type="entry name" value="Amidase_6"/>
    <property type="match status" value="1"/>
</dbReference>
<dbReference type="Proteomes" id="UP000321491">
    <property type="component" value="Unassembled WGS sequence"/>
</dbReference>
<dbReference type="AlphaFoldDB" id="A0A511UYA5"/>
<keyword evidence="3" id="KW-1185">Reference proteome</keyword>
<proteinExistence type="predicted"/>
<evidence type="ECO:0000313" key="2">
    <source>
        <dbReference type="EMBL" id="GEN30758.1"/>
    </source>
</evidence>
<protein>
    <recommendedName>
        <fullName evidence="1">Putative amidase domain-containing protein</fullName>
    </recommendedName>
</protein>
<dbReference type="InterPro" id="IPR024301">
    <property type="entry name" value="Amidase_6"/>
</dbReference>
<dbReference type="PANTHER" id="PTHR40032">
    <property type="entry name" value="EXPORTED PROTEIN-RELATED"/>
    <property type="match status" value="1"/>
</dbReference>